<sequence>MPCPQFKGQTSYINFVHILRAHFLDCRPNVFIDFFISLFTIT</sequence>
<protein>
    <submittedName>
        <fullName evidence="1">Uncharacterized protein</fullName>
    </submittedName>
</protein>
<proteinExistence type="predicted"/>
<accession>A0A0E9SDT8</accession>
<evidence type="ECO:0000313" key="1">
    <source>
        <dbReference type="EMBL" id="JAH38835.1"/>
    </source>
</evidence>
<reference evidence="1" key="1">
    <citation type="submission" date="2014-11" db="EMBL/GenBank/DDBJ databases">
        <authorList>
            <person name="Amaro Gonzalez C."/>
        </authorList>
    </citation>
    <scope>NUCLEOTIDE SEQUENCE</scope>
</reference>
<reference evidence="1" key="2">
    <citation type="journal article" date="2015" name="Fish Shellfish Immunol.">
        <title>Early steps in the European eel (Anguilla anguilla)-Vibrio vulnificus interaction in the gills: Role of the RtxA13 toxin.</title>
        <authorList>
            <person name="Callol A."/>
            <person name="Pajuelo D."/>
            <person name="Ebbesson L."/>
            <person name="Teles M."/>
            <person name="MacKenzie S."/>
            <person name="Amaro C."/>
        </authorList>
    </citation>
    <scope>NUCLEOTIDE SEQUENCE</scope>
</reference>
<dbReference type="EMBL" id="GBXM01069742">
    <property type="protein sequence ID" value="JAH38835.1"/>
    <property type="molecule type" value="Transcribed_RNA"/>
</dbReference>
<name>A0A0E9SDT8_ANGAN</name>
<organism evidence="1">
    <name type="scientific">Anguilla anguilla</name>
    <name type="common">European freshwater eel</name>
    <name type="synonym">Muraena anguilla</name>
    <dbReference type="NCBI Taxonomy" id="7936"/>
    <lineage>
        <taxon>Eukaryota</taxon>
        <taxon>Metazoa</taxon>
        <taxon>Chordata</taxon>
        <taxon>Craniata</taxon>
        <taxon>Vertebrata</taxon>
        <taxon>Euteleostomi</taxon>
        <taxon>Actinopterygii</taxon>
        <taxon>Neopterygii</taxon>
        <taxon>Teleostei</taxon>
        <taxon>Anguilliformes</taxon>
        <taxon>Anguillidae</taxon>
        <taxon>Anguilla</taxon>
    </lineage>
</organism>
<dbReference type="AlphaFoldDB" id="A0A0E9SDT8"/>